<proteinExistence type="predicted"/>
<dbReference type="OrthoDB" id="676465at2"/>
<evidence type="ECO:0000313" key="2">
    <source>
        <dbReference type="Proteomes" id="UP000192276"/>
    </source>
</evidence>
<gene>
    <name evidence="1" type="ORF">A4R26_26915</name>
</gene>
<name>A0A1V9FCN8_9BACT</name>
<keyword evidence="2" id="KW-1185">Reference proteome</keyword>
<protein>
    <submittedName>
        <fullName evidence="1">Uncharacterized protein</fullName>
    </submittedName>
</protein>
<comment type="caution">
    <text evidence="1">The sequence shown here is derived from an EMBL/GenBank/DDBJ whole genome shotgun (WGS) entry which is preliminary data.</text>
</comment>
<sequence>MASEEKIFDISFELDGTTYKGWVNPSDKLNDEGIPASFHVVLNDTSFGYVSYNNTEWAVNEVRPEGLTKKVGKEIEKHYAV</sequence>
<dbReference type="Proteomes" id="UP000192276">
    <property type="component" value="Unassembled WGS sequence"/>
</dbReference>
<organism evidence="1 2">
    <name type="scientific">Niastella populi</name>
    <dbReference type="NCBI Taxonomy" id="550983"/>
    <lineage>
        <taxon>Bacteria</taxon>
        <taxon>Pseudomonadati</taxon>
        <taxon>Bacteroidota</taxon>
        <taxon>Chitinophagia</taxon>
        <taxon>Chitinophagales</taxon>
        <taxon>Chitinophagaceae</taxon>
        <taxon>Niastella</taxon>
    </lineage>
</organism>
<evidence type="ECO:0000313" key="1">
    <source>
        <dbReference type="EMBL" id="OQP56143.1"/>
    </source>
</evidence>
<dbReference type="AlphaFoldDB" id="A0A1V9FCN8"/>
<dbReference type="EMBL" id="LWBP01000204">
    <property type="protein sequence ID" value="OQP56143.1"/>
    <property type="molecule type" value="Genomic_DNA"/>
</dbReference>
<accession>A0A1V9FCN8</accession>
<dbReference type="RefSeq" id="WP_081169143.1">
    <property type="nucleotide sequence ID" value="NZ_LWBP01000204.1"/>
</dbReference>
<reference evidence="2" key="1">
    <citation type="submission" date="2016-04" db="EMBL/GenBank/DDBJ databases">
        <authorList>
            <person name="Chen L."/>
            <person name="Zhuang W."/>
            <person name="Wang G."/>
        </authorList>
    </citation>
    <scope>NUCLEOTIDE SEQUENCE [LARGE SCALE GENOMIC DNA]</scope>
    <source>
        <strain evidence="2">208</strain>
    </source>
</reference>